<keyword evidence="8" id="KW-0520">NAD</keyword>
<comment type="similarity">
    <text evidence="3">In the N-terminal section; belongs to the enoyl-CoA hydratase/isomerase family.</text>
</comment>
<dbReference type="CDD" id="cd06558">
    <property type="entry name" value="crotonase-like"/>
    <property type="match status" value="1"/>
</dbReference>
<evidence type="ECO:0000259" key="12">
    <source>
        <dbReference type="Pfam" id="PF00725"/>
    </source>
</evidence>
<evidence type="ECO:0000313" key="15">
    <source>
        <dbReference type="Proteomes" id="UP001321047"/>
    </source>
</evidence>
<dbReference type="GO" id="GO:0004300">
    <property type="term" value="F:enoyl-CoA hydratase activity"/>
    <property type="evidence" value="ECO:0007669"/>
    <property type="project" value="UniProtKB-EC"/>
</dbReference>
<dbReference type="InterPro" id="IPR029045">
    <property type="entry name" value="ClpP/crotonase-like_dom_sf"/>
</dbReference>
<keyword evidence="10" id="KW-0456">Lyase</keyword>
<evidence type="ECO:0000256" key="10">
    <source>
        <dbReference type="ARBA" id="ARBA00023239"/>
    </source>
</evidence>
<keyword evidence="9" id="KW-0443">Lipid metabolism</keyword>
<dbReference type="InterPro" id="IPR008927">
    <property type="entry name" value="6-PGluconate_DH-like_C_sf"/>
</dbReference>
<dbReference type="RefSeq" id="WP_342809406.1">
    <property type="nucleotide sequence ID" value="NZ_JAOPJZ010000013.1"/>
</dbReference>
<evidence type="ECO:0000313" key="14">
    <source>
        <dbReference type="EMBL" id="MCU4753081.1"/>
    </source>
</evidence>
<dbReference type="Proteomes" id="UP001321047">
    <property type="component" value="Unassembled WGS sequence"/>
</dbReference>
<gene>
    <name evidence="14" type="ORF">OB919_14035</name>
</gene>
<dbReference type="EMBL" id="JAOPJZ010000013">
    <property type="protein sequence ID" value="MCU4753081.1"/>
    <property type="molecule type" value="Genomic_DNA"/>
</dbReference>
<dbReference type="InterPro" id="IPR006108">
    <property type="entry name" value="3HC_DH_C"/>
</dbReference>
<comment type="similarity">
    <text evidence="2">In the central section; belongs to the 3-hydroxyacyl-CoA dehydrogenase family.</text>
</comment>
<dbReference type="EC" id="4.2.1.17" evidence="5"/>
<dbReference type="Pfam" id="PF00725">
    <property type="entry name" value="3HCDH"/>
    <property type="match status" value="2"/>
</dbReference>
<dbReference type="Gene3D" id="3.40.50.720">
    <property type="entry name" value="NAD(P)-binding Rossmann-like Domain"/>
    <property type="match status" value="1"/>
</dbReference>
<reference evidence="14 15" key="1">
    <citation type="submission" date="2022-09" db="EMBL/GenBank/DDBJ databases">
        <title>Enrichment on poylsaccharides allowed isolation of novel metabolic and taxonomic groups of Haloarchaea.</title>
        <authorList>
            <person name="Sorokin D.Y."/>
            <person name="Elcheninov A.G."/>
            <person name="Khizhniak T.V."/>
            <person name="Kolganova T.V."/>
            <person name="Kublanov I.V."/>
        </authorList>
    </citation>
    <scope>NUCLEOTIDE SEQUENCE [LARGE SCALE GENOMIC DNA]</scope>
    <source>
        <strain evidence="14 15">AArc-curdl1</strain>
    </source>
</reference>
<dbReference type="Gene3D" id="3.90.226.10">
    <property type="entry name" value="2-enoyl-CoA Hydratase, Chain A, domain 1"/>
    <property type="match status" value="1"/>
</dbReference>
<keyword evidence="7" id="KW-0560">Oxidoreductase</keyword>
<dbReference type="InterPro" id="IPR036291">
    <property type="entry name" value="NAD(P)-bd_dom_sf"/>
</dbReference>
<dbReference type="Gene3D" id="1.10.12.10">
    <property type="entry name" value="Lyase 2-enoyl-coa Hydratase, Chain A, domain 2"/>
    <property type="match status" value="1"/>
</dbReference>
<comment type="similarity">
    <text evidence="4">Belongs to the 3-hydroxyacyl-CoA dehydrogenase family.</text>
</comment>
<dbReference type="SUPFAM" id="SSF52096">
    <property type="entry name" value="ClpP/crotonase"/>
    <property type="match status" value="1"/>
</dbReference>
<evidence type="ECO:0000256" key="11">
    <source>
        <dbReference type="ARBA" id="ARBA00023268"/>
    </source>
</evidence>
<evidence type="ECO:0000256" key="6">
    <source>
        <dbReference type="ARBA" id="ARBA00022832"/>
    </source>
</evidence>
<keyword evidence="11" id="KW-0511">Multifunctional enzyme</keyword>
<proteinExistence type="inferred from homology"/>
<evidence type="ECO:0000256" key="9">
    <source>
        <dbReference type="ARBA" id="ARBA00023098"/>
    </source>
</evidence>
<dbReference type="InterPro" id="IPR006176">
    <property type="entry name" value="3-OHacyl-CoA_DH_NAD-bd"/>
</dbReference>
<comment type="caution">
    <text evidence="14">The sequence shown here is derived from an EMBL/GenBank/DDBJ whole genome shotgun (WGS) entry which is preliminary data.</text>
</comment>
<dbReference type="InterPro" id="IPR014748">
    <property type="entry name" value="Enoyl-CoA_hydra_C"/>
</dbReference>
<dbReference type="AlphaFoldDB" id="A0AAP2Z9J0"/>
<dbReference type="InterPro" id="IPR001753">
    <property type="entry name" value="Enoyl-CoA_hydra/iso"/>
</dbReference>
<protein>
    <recommendedName>
        <fullName evidence="5">enoyl-CoA hydratase</fullName>
        <ecNumber evidence="5">4.2.1.17</ecNumber>
    </recommendedName>
</protein>
<evidence type="ECO:0000256" key="1">
    <source>
        <dbReference type="ARBA" id="ARBA00005005"/>
    </source>
</evidence>
<comment type="pathway">
    <text evidence="1">Lipid metabolism; fatty acid beta-oxidation.</text>
</comment>
<sequence length="665" mass="70744">MDASDIETLCVLGAGSMGHGIAEVAAIAGYTVRLRDINDEMVQNGYEQIEWSVDKLVEGGHLEAETGEKTLERITPVVDIETALEDADLVIEAVPERMDIKRSVYEEVDEYAPEDAILASNTSSLSISELGAVTSRPEQVCGLHFFNPPVRMELVEVVAGDETDEAVLEAARAFVESIDKTPVLVSKDVPGFVVNRILVPLLNEAAWLVATDEATIAEVDASAKFGLGLPMGCFELADQIGVDVILDVVEHLHDTLGDGYEPASTLIEQVETGDYGKKTGAGFYDYENGGVEISPTDSVSAVEDRLLAVMANETAKLIGGGVTDAATVDEAVELGGGFPNGPARMADDRGLEALLETLEDAGEQTGHPRYEVADYLAERATADGFFDTDSSSEQLEFETVTLEWLGSDGETSEEVTDARVAVVTIDRPAKMNTITPTLLEDLDAALDVAVDAGARSLLLTGTGDRAFSAGAEVQTVVGDGDPLAGTALSRRGQAVFGRLETCPMPVVAAIDGYCFGGGMELATCVDLRLATPDSTFGQPEHNLGLLPGWGGTQRLQRLIGASRAKEIIFTAAHFDGETMFEYGFVNELVDGDDLEDRAHELALELAGGPPIAQELTKRAMDVGWDDLDAGLEVEAQAFGHLMNTDDLAEGLAAFSSKREPTFEGK</sequence>
<evidence type="ECO:0000256" key="7">
    <source>
        <dbReference type="ARBA" id="ARBA00023002"/>
    </source>
</evidence>
<dbReference type="InterPro" id="IPR013328">
    <property type="entry name" value="6PGD_dom2"/>
</dbReference>
<dbReference type="FunFam" id="3.40.50.720:FF:000009">
    <property type="entry name" value="Fatty oxidation complex, alpha subunit"/>
    <property type="match status" value="1"/>
</dbReference>
<evidence type="ECO:0000256" key="3">
    <source>
        <dbReference type="ARBA" id="ARBA00008750"/>
    </source>
</evidence>
<dbReference type="PANTHER" id="PTHR43612">
    <property type="entry name" value="TRIFUNCTIONAL ENZYME SUBUNIT ALPHA"/>
    <property type="match status" value="1"/>
</dbReference>
<feature type="domain" description="3-hydroxyacyl-CoA dehydrogenase NAD binding" evidence="13">
    <location>
        <begin position="9"/>
        <end position="188"/>
    </location>
</feature>
<dbReference type="SUPFAM" id="SSF51735">
    <property type="entry name" value="NAD(P)-binding Rossmann-fold domains"/>
    <property type="match status" value="1"/>
</dbReference>
<keyword evidence="15" id="KW-1185">Reference proteome</keyword>
<dbReference type="GO" id="GO:0006635">
    <property type="term" value="P:fatty acid beta-oxidation"/>
    <property type="evidence" value="ECO:0007669"/>
    <property type="project" value="UniProtKB-ARBA"/>
</dbReference>
<evidence type="ECO:0000256" key="8">
    <source>
        <dbReference type="ARBA" id="ARBA00023027"/>
    </source>
</evidence>
<dbReference type="Pfam" id="PF00378">
    <property type="entry name" value="ECH_1"/>
    <property type="match status" value="1"/>
</dbReference>
<dbReference type="SUPFAM" id="SSF48179">
    <property type="entry name" value="6-phosphogluconate dehydrogenase C-terminal domain-like"/>
    <property type="match status" value="2"/>
</dbReference>
<evidence type="ECO:0000256" key="5">
    <source>
        <dbReference type="ARBA" id="ARBA00012076"/>
    </source>
</evidence>
<dbReference type="Gene3D" id="1.10.1040.10">
    <property type="entry name" value="N-(1-d-carboxylethyl)-l-norvaline Dehydrogenase, domain 2"/>
    <property type="match status" value="2"/>
</dbReference>
<dbReference type="PANTHER" id="PTHR43612:SF3">
    <property type="entry name" value="TRIFUNCTIONAL ENZYME SUBUNIT ALPHA, MITOCHONDRIAL"/>
    <property type="match status" value="1"/>
</dbReference>
<dbReference type="Pfam" id="PF02737">
    <property type="entry name" value="3HCDH_N"/>
    <property type="match status" value="1"/>
</dbReference>
<evidence type="ECO:0000256" key="2">
    <source>
        <dbReference type="ARBA" id="ARBA00007005"/>
    </source>
</evidence>
<dbReference type="InterPro" id="IPR050136">
    <property type="entry name" value="FA_oxidation_alpha_subunit"/>
</dbReference>
<evidence type="ECO:0000256" key="4">
    <source>
        <dbReference type="ARBA" id="ARBA00009463"/>
    </source>
</evidence>
<accession>A0AAP2Z9J0</accession>
<feature type="domain" description="3-hydroxyacyl-CoA dehydrogenase C-terminal" evidence="12">
    <location>
        <begin position="191"/>
        <end position="286"/>
    </location>
</feature>
<dbReference type="GO" id="GO:0016509">
    <property type="term" value="F:long-chain (3S)-3-hydroxyacyl-CoA dehydrogenase (NAD+) activity"/>
    <property type="evidence" value="ECO:0007669"/>
    <property type="project" value="TreeGrafter"/>
</dbReference>
<keyword evidence="6" id="KW-0276">Fatty acid metabolism</keyword>
<dbReference type="PROSITE" id="PS00067">
    <property type="entry name" value="3HCDH"/>
    <property type="match status" value="1"/>
</dbReference>
<dbReference type="InterPro" id="IPR006180">
    <property type="entry name" value="3-OHacyl-CoA_DH_CS"/>
</dbReference>
<organism evidence="14 15">
    <name type="scientific">Natronosalvus hydrolyticus</name>
    <dbReference type="NCBI Taxonomy" id="2979988"/>
    <lineage>
        <taxon>Archaea</taxon>
        <taxon>Methanobacteriati</taxon>
        <taxon>Methanobacteriota</taxon>
        <taxon>Stenosarchaea group</taxon>
        <taxon>Halobacteria</taxon>
        <taxon>Halobacteriales</taxon>
        <taxon>Natrialbaceae</taxon>
        <taxon>Natronosalvus</taxon>
    </lineage>
</organism>
<evidence type="ECO:0000259" key="13">
    <source>
        <dbReference type="Pfam" id="PF02737"/>
    </source>
</evidence>
<feature type="domain" description="3-hydroxyacyl-CoA dehydrogenase C-terminal" evidence="12">
    <location>
        <begin position="304"/>
        <end position="378"/>
    </location>
</feature>
<name>A0AAP2Z9J0_9EURY</name>
<dbReference type="GO" id="GO:0070403">
    <property type="term" value="F:NAD+ binding"/>
    <property type="evidence" value="ECO:0007669"/>
    <property type="project" value="InterPro"/>
</dbReference>